<dbReference type="EMBL" id="CP086322">
    <property type="protein sequence ID" value="UQA95950.1"/>
    <property type="molecule type" value="Genomic_DNA"/>
</dbReference>
<dbReference type="RefSeq" id="WP_248866858.1">
    <property type="nucleotide sequence ID" value="NZ_CP086322.1"/>
</dbReference>
<evidence type="ECO:0000313" key="3">
    <source>
        <dbReference type="EMBL" id="UQA95950.1"/>
    </source>
</evidence>
<feature type="chain" id="PRO_5046407351" description="Lipoprotein" evidence="2">
    <location>
        <begin position="34"/>
        <end position="475"/>
    </location>
</feature>
<gene>
    <name evidence="3" type="ORF">K9S39_32395</name>
</gene>
<name>A0ABY4MHR1_9ACTN</name>
<keyword evidence="2" id="KW-0732">Signal</keyword>
<evidence type="ECO:0008006" key="5">
    <source>
        <dbReference type="Google" id="ProtNLM"/>
    </source>
</evidence>
<evidence type="ECO:0000256" key="2">
    <source>
        <dbReference type="SAM" id="SignalP"/>
    </source>
</evidence>
<feature type="signal peptide" evidence="2">
    <location>
        <begin position="1"/>
        <end position="33"/>
    </location>
</feature>
<dbReference type="SUPFAM" id="SSF55486">
    <property type="entry name" value="Metalloproteases ('zincins'), catalytic domain"/>
    <property type="match status" value="1"/>
</dbReference>
<feature type="region of interest" description="Disordered" evidence="1">
    <location>
        <begin position="416"/>
        <end position="435"/>
    </location>
</feature>
<reference evidence="3" key="1">
    <citation type="submission" date="2021-10" db="EMBL/GenBank/DDBJ databases">
        <title>Streptomyces nigrumlapis sp.nov.,an antimicrobial producing actinobacterium isolated from Black Gobi rocks.</title>
        <authorList>
            <person name="Wen Y."/>
            <person name="Zhang W."/>
            <person name="Liu X.G."/>
        </authorList>
    </citation>
    <scope>NUCLEOTIDE SEQUENCE</scope>
    <source>
        <strain evidence="3">ST13-2-2</strain>
    </source>
</reference>
<organism evidence="3 4">
    <name type="scientific">Streptomyces halobius</name>
    <dbReference type="NCBI Taxonomy" id="2879846"/>
    <lineage>
        <taxon>Bacteria</taxon>
        <taxon>Bacillati</taxon>
        <taxon>Actinomycetota</taxon>
        <taxon>Actinomycetes</taxon>
        <taxon>Kitasatosporales</taxon>
        <taxon>Streptomycetaceae</taxon>
        <taxon>Streptomyces</taxon>
    </lineage>
</organism>
<evidence type="ECO:0000313" key="4">
    <source>
        <dbReference type="Proteomes" id="UP000830115"/>
    </source>
</evidence>
<keyword evidence="4" id="KW-1185">Reference proteome</keyword>
<proteinExistence type="predicted"/>
<dbReference type="Proteomes" id="UP000830115">
    <property type="component" value="Chromosome"/>
</dbReference>
<protein>
    <recommendedName>
        <fullName evidence="5">Lipoprotein</fullName>
    </recommendedName>
</protein>
<evidence type="ECO:0000256" key="1">
    <source>
        <dbReference type="SAM" id="MobiDB-lite"/>
    </source>
</evidence>
<sequence length="475" mass="50351">MSDQRAGRRSPSRTGAAVAVPLFALLAPLAACAPEPSASRYPDVQRMLDARARAVQERDAAGFLDSVDPRAAGYRDRQRQVFGRLAALPLTDWHYDLVSAGAFPLPDGGRGGRRLAAEVRLSYRLKGYDTAPVTAVQYLTLTERDGRWRISSDTDGAAAGKAGTRQLWDQGPVRLVRGRYSLVLGGTADPARLRELARRVDAAVPAVSAAWKGKWSRKVVVEVPDSVARMAQLLGGDDPSGYAGIAAVTAGEAGGSPGGPAAAPADRVIINPDAYEELNELGRTVVLTHETTHVATRTVTTPATPLWLSEGFADWAAYRGTHHEPATAAPELTRAVATGRSPARLPSDADFGFTTGADRLARAYEGGWLACRMIADKWGEARLRAFYRAAGKGGGGTSAGMVVAPMEAVRPTATGLPKAAATTGSGAGDDHGRPVRANPVDRAMRTQLGVGLAEFTRQWRVYVQEQLKGGREALK</sequence>
<accession>A0ABY4MHR1</accession>